<dbReference type="SUPFAM" id="SSF48208">
    <property type="entry name" value="Six-hairpin glycosidases"/>
    <property type="match status" value="1"/>
</dbReference>
<evidence type="ECO:0000256" key="1">
    <source>
        <dbReference type="ARBA" id="ARBA00001470"/>
    </source>
</evidence>
<protein>
    <recommendedName>
        <fullName evidence="4">Cellobiose 2-epimerase</fullName>
        <shortName evidence="4">CE</shortName>
        <ecNumber evidence="4">5.1.3.11</ecNumber>
    </recommendedName>
</protein>
<dbReference type="Proteomes" id="UP000009309">
    <property type="component" value="Unassembled WGS sequence"/>
</dbReference>
<dbReference type="InterPro" id="IPR010819">
    <property type="entry name" value="AGE/CE"/>
</dbReference>
<dbReference type="EC" id="5.1.3.11" evidence="4"/>
<dbReference type="Gene3D" id="1.50.10.10">
    <property type="match status" value="1"/>
</dbReference>
<comment type="similarity">
    <text evidence="4">Belongs to the cellobiose 2-epimerase family.</text>
</comment>
<reference evidence="5 6" key="1">
    <citation type="journal article" date="2012" name="J. Bacteriol.">
        <title>Genome Sequence of the Filamentous Bacterium Fibrisoma limi BUZ 3T.</title>
        <authorList>
            <person name="Filippini M."/>
            <person name="Qi W."/>
            <person name="Jaenicke S."/>
            <person name="Goesmann A."/>
            <person name="Smits T.H."/>
            <person name="Bagheri H.C."/>
        </authorList>
    </citation>
    <scope>NUCLEOTIDE SEQUENCE [LARGE SCALE GENOMIC DNA]</scope>
    <source>
        <strain evidence="6">BUZ 3T</strain>
    </source>
</reference>
<dbReference type="STRING" id="1185876.BN8_00174"/>
<organism evidence="5 6">
    <name type="scientific">Fibrisoma limi BUZ 3</name>
    <dbReference type="NCBI Taxonomy" id="1185876"/>
    <lineage>
        <taxon>Bacteria</taxon>
        <taxon>Pseudomonadati</taxon>
        <taxon>Bacteroidota</taxon>
        <taxon>Cytophagia</taxon>
        <taxon>Cytophagales</taxon>
        <taxon>Spirosomataceae</taxon>
        <taxon>Fibrisoma</taxon>
    </lineage>
</organism>
<accession>I2GBI3</accession>
<comment type="catalytic activity">
    <reaction evidence="1 4">
        <text>D-cellobiose = beta-D-glucosyl-(1-&gt;4)-D-mannopyranose</text>
        <dbReference type="Rhea" id="RHEA:23384"/>
        <dbReference type="ChEBI" id="CHEBI:17057"/>
        <dbReference type="ChEBI" id="CHEBI:47931"/>
        <dbReference type="EC" id="5.1.3.11"/>
    </reaction>
</comment>
<evidence type="ECO:0000256" key="2">
    <source>
        <dbReference type="ARBA" id="ARBA00008558"/>
    </source>
</evidence>
<sequence length="397" mass="46098">MPSPLPTHLRQQFHQEYKDILAYWQRYAPDPVNGGFYGRVNYQNQPDPNAEKGIVLNARILWTFSAGLRHTHHDEYRPVADQAFQYIRQYFIDPQYGGVYWSVTAKGEPANATKQLYGQSFALYGLSEYVRATNDPTARTMAQELFRLMVKHAYDPERGGFQEGLARDWSPTDKLVLSKKDNQETKTMNTHLHILEAFTNLYRVWPDKSVDTQIRGMLDAFTNHIVDPKTYRMKLFLNDDWQVRRTAISYGHDIEASWLLPEAADVLKDKALQKKINTLGIKMARAAADGLDSDGGMNYEYDPVTGHRNRERSWWVMAEAMVGFYNAYQLTKEQQFLDKSLQSWEFTKKHLLDTKNGEWFMGVTPEHKVTGNDKISMWKCPYHNSRACLEMLERSEA</sequence>
<dbReference type="GO" id="GO:0005975">
    <property type="term" value="P:carbohydrate metabolic process"/>
    <property type="evidence" value="ECO:0007669"/>
    <property type="project" value="InterPro"/>
</dbReference>
<dbReference type="InterPro" id="IPR028584">
    <property type="entry name" value="Cellobiose_2_epim"/>
</dbReference>
<keyword evidence="6" id="KW-1185">Reference proteome</keyword>
<dbReference type="RefSeq" id="WP_009279845.1">
    <property type="nucleotide sequence ID" value="NZ_CAIT01000004.1"/>
</dbReference>
<dbReference type="AlphaFoldDB" id="I2GBI3"/>
<proteinExistence type="inferred from homology"/>
<dbReference type="HAMAP" id="MF_00929">
    <property type="entry name" value="Cellobiose_2_epim"/>
    <property type="match status" value="1"/>
</dbReference>
<name>I2GBI3_9BACT</name>
<dbReference type="InterPro" id="IPR008928">
    <property type="entry name" value="6-hairpin_glycosidase_sf"/>
</dbReference>
<comment type="function">
    <text evidence="4">Catalyzes the reversible epimerization of cellobiose to 4-O-beta-D-glucopyranosyl-D-mannose (Glc-Man).</text>
</comment>
<dbReference type="EMBL" id="CAIT01000004">
    <property type="protein sequence ID" value="CCH51257.1"/>
    <property type="molecule type" value="Genomic_DNA"/>
</dbReference>
<dbReference type="PANTHER" id="PTHR15108">
    <property type="entry name" value="N-ACYLGLUCOSAMINE-2-EPIMERASE"/>
    <property type="match status" value="1"/>
</dbReference>
<dbReference type="eggNOG" id="COG2942">
    <property type="taxonomic scope" value="Bacteria"/>
</dbReference>
<evidence type="ECO:0000313" key="6">
    <source>
        <dbReference type="Proteomes" id="UP000009309"/>
    </source>
</evidence>
<dbReference type="Pfam" id="PF07221">
    <property type="entry name" value="GlcNAc_2-epim"/>
    <property type="match status" value="1"/>
</dbReference>
<gene>
    <name evidence="5" type="ORF">BN8_00174</name>
</gene>
<evidence type="ECO:0000313" key="5">
    <source>
        <dbReference type="EMBL" id="CCH51257.1"/>
    </source>
</evidence>
<dbReference type="InterPro" id="IPR012341">
    <property type="entry name" value="6hp_glycosidase-like_sf"/>
</dbReference>
<evidence type="ECO:0000256" key="3">
    <source>
        <dbReference type="ARBA" id="ARBA00023235"/>
    </source>
</evidence>
<dbReference type="GO" id="GO:0047736">
    <property type="term" value="F:cellobiose epimerase activity"/>
    <property type="evidence" value="ECO:0007669"/>
    <property type="project" value="UniProtKB-UniRule"/>
</dbReference>
<dbReference type="OrthoDB" id="5141876at2"/>
<comment type="similarity">
    <text evidence="2">Belongs to the N-acylglucosamine 2-epimerase family.</text>
</comment>
<keyword evidence="3 4" id="KW-0413">Isomerase</keyword>
<evidence type="ECO:0000256" key="4">
    <source>
        <dbReference type="HAMAP-Rule" id="MF_00929"/>
    </source>
</evidence>
<comment type="caution">
    <text evidence="5">The sequence shown here is derived from an EMBL/GenBank/DDBJ whole genome shotgun (WGS) entry which is preliminary data.</text>
</comment>